<dbReference type="Proteomes" id="UP000623681">
    <property type="component" value="Unassembled WGS sequence"/>
</dbReference>
<feature type="binding site" evidence="9">
    <location>
        <position position="152"/>
    </location>
    <ligand>
        <name>1-deoxy-D-xylulose 5-phosphate</name>
        <dbReference type="ChEBI" id="CHEBI:57792"/>
    </ligand>
</feature>
<dbReference type="PANTHER" id="PTHR30525:SF0">
    <property type="entry name" value="1-DEOXY-D-XYLULOSE 5-PHOSPHATE REDUCTOISOMERASE, CHLOROPLASTIC"/>
    <property type="match status" value="1"/>
</dbReference>
<dbReference type="EC" id="1.1.1.267" evidence="9"/>
<feature type="binding site" evidence="9">
    <location>
        <position position="38"/>
    </location>
    <ligand>
        <name>NADPH</name>
        <dbReference type="ChEBI" id="CHEBI:57783"/>
    </ligand>
</feature>
<dbReference type="PIRSF" id="PIRSF006205">
    <property type="entry name" value="Dxp_reductismrs"/>
    <property type="match status" value="1"/>
</dbReference>
<feature type="binding site" evidence="9">
    <location>
        <position position="13"/>
    </location>
    <ligand>
        <name>NADPH</name>
        <dbReference type="ChEBI" id="CHEBI:57783"/>
    </ligand>
</feature>
<evidence type="ECO:0000313" key="14">
    <source>
        <dbReference type="Proteomes" id="UP000623681"/>
    </source>
</evidence>
<feature type="binding site" evidence="9">
    <location>
        <position position="125"/>
    </location>
    <ligand>
        <name>1-deoxy-D-xylulose 5-phosphate</name>
        <dbReference type="ChEBI" id="CHEBI:57792"/>
    </ligand>
</feature>
<evidence type="ECO:0000256" key="2">
    <source>
        <dbReference type="ARBA" id="ARBA00006825"/>
    </source>
</evidence>
<keyword evidence="3 9" id="KW-0479">Metal-binding</keyword>
<feature type="binding site" evidence="9">
    <location>
        <position position="12"/>
    </location>
    <ligand>
        <name>NADPH</name>
        <dbReference type="ChEBI" id="CHEBI:57783"/>
    </ligand>
</feature>
<feature type="binding site" evidence="9">
    <location>
        <position position="212"/>
    </location>
    <ligand>
        <name>1-deoxy-D-xylulose 5-phosphate</name>
        <dbReference type="ChEBI" id="CHEBI:57792"/>
    </ligand>
</feature>
<dbReference type="SUPFAM" id="SSF55347">
    <property type="entry name" value="Glyceraldehyde-3-phosphate dehydrogenase-like, C-terminal domain"/>
    <property type="match status" value="1"/>
</dbReference>
<evidence type="ECO:0000259" key="11">
    <source>
        <dbReference type="Pfam" id="PF08436"/>
    </source>
</evidence>
<dbReference type="EMBL" id="JAESWA010000017">
    <property type="protein sequence ID" value="MBL4930873.1"/>
    <property type="molecule type" value="Genomic_DNA"/>
</dbReference>
<dbReference type="InterPro" id="IPR003821">
    <property type="entry name" value="DXP_reductoisomerase"/>
</dbReference>
<dbReference type="GO" id="GO:0030145">
    <property type="term" value="F:manganese ion binding"/>
    <property type="evidence" value="ECO:0007669"/>
    <property type="project" value="TreeGrafter"/>
</dbReference>
<evidence type="ECO:0000256" key="4">
    <source>
        <dbReference type="ARBA" id="ARBA00022857"/>
    </source>
</evidence>
<dbReference type="HAMAP" id="MF_00183">
    <property type="entry name" value="DXP_reductoisom"/>
    <property type="match status" value="1"/>
</dbReference>
<feature type="binding site" evidence="9">
    <location>
        <position position="152"/>
    </location>
    <ligand>
        <name>Mn(2+)</name>
        <dbReference type="ChEBI" id="CHEBI:29035"/>
    </ligand>
</feature>
<dbReference type="SUPFAM" id="SSF69055">
    <property type="entry name" value="1-deoxy-D-xylulose-5-phosphate reductoisomerase, C-terminal domain"/>
    <property type="match status" value="1"/>
</dbReference>
<evidence type="ECO:0000256" key="3">
    <source>
        <dbReference type="ARBA" id="ARBA00022723"/>
    </source>
</evidence>
<dbReference type="Gene3D" id="1.10.1740.10">
    <property type="match status" value="1"/>
</dbReference>
<dbReference type="InterPro" id="IPR013512">
    <property type="entry name" value="DXP_reductoisomerase_N"/>
</dbReference>
<dbReference type="GO" id="GO:0030604">
    <property type="term" value="F:1-deoxy-D-xylulose-5-phosphate reductoisomerase activity"/>
    <property type="evidence" value="ECO:0007669"/>
    <property type="project" value="UniProtKB-UniRule"/>
</dbReference>
<evidence type="ECO:0000256" key="6">
    <source>
        <dbReference type="ARBA" id="ARBA00023211"/>
    </source>
</evidence>
<feature type="binding site" evidence="9">
    <location>
        <position position="199"/>
    </location>
    <ligand>
        <name>1-deoxy-D-xylulose 5-phosphate</name>
        <dbReference type="ChEBI" id="CHEBI:57792"/>
    </ligand>
</feature>
<name>A0A937FF62_9CLOT</name>
<evidence type="ECO:0000256" key="5">
    <source>
        <dbReference type="ARBA" id="ARBA00023002"/>
    </source>
</evidence>
<keyword evidence="5 9" id="KW-0560">Oxidoreductase</keyword>
<feature type="binding site" evidence="9">
    <location>
        <position position="221"/>
    </location>
    <ligand>
        <name>Mn(2+)</name>
        <dbReference type="ChEBI" id="CHEBI:29035"/>
    </ligand>
</feature>
<dbReference type="NCBIfam" id="TIGR00243">
    <property type="entry name" value="Dxr"/>
    <property type="match status" value="1"/>
</dbReference>
<dbReference type="InterPro" id="IPR036291">
    <property type="entry name" value="NAD(P)-bd_dom_sf"/>
</dbReference>
<feature type="binding site" evidence="9">
    <location>
        <position position="11"/>
    </location>
    <ligand>
        <name>NADPH</name>
        <dbReference type="ChEBI" id="CHEBI:57783"/>
    </ligand>
</feature>
<organism evidence="13 14">
    <name type="scientific">Clostridium paridis</name>
    <dbReference type="NCBI Taxonomy" id="2803863"/>
    <lineage>
        <taxon>Bacteria</taxon>
        <taxon>Bacillati</taxon>
        <taxon>Bacillota</taxon>
        <taxon>Clostridia</taxon>
        <taxon>Eubacteriales</taxon>
        <taxon>Clostridiaceae</taxon>
        <taxon>Clostridium</taxon>
    </lineage>
</organism>
<evidence type="ECO:0000256" key="9">
    <source>
        <dbReference type="HAMAP-Rule" id="MF_00183"/>
    </source>
</evidence>
<evidence type="ECO:0000259" key="10">
    <source>
        <dbReference type="Pfam" id="PF02670"/>
    </source>
</evidence>
<comment type="caution">
    <text evidence="9">Lacks conserved residue(s) required for the propagation of feature annotation.</text>
</comment>
<feature type="binding site" evidence="9">
    <location>
        <position position="10"/>
    </location>
    <ligand>
        <name>NADPH</name>
        <dbReference type="ChEBI" id="CHEBI:57783"/>
    </ligand>
</feature>
<keyword evidence="7 9" id="KW-0414">Isoprene biosynthesis</keyword>
<feature type="binding site" evidence="9">
    <location>
        <position position="126"/>
    </location>
    <ligand>
        <name>NADPH</name>
        <dbReference type="ChEBI" id="CHEBI:57783"/>
    </ligand>
</feature>
<comment type="cofactor">
    <cofactor evidence="9">
        <name>Mg(2+)</name>
        <dbReference type="ChEBI" id="CHEBI:18420"/>
    </cofactor>
    <cofactor evidence="9">
        <name>Mn(2+)</name>
        <dbReference type="ChEBI" id="CHEBI:29035"/>
    </cofactor>
</comment>
<accession>A0A937FF62</accession>
<keyword evidence="6 9" id="KW-0464">Manganese</keyword>
<dbReference type="GO" id="GO:0070402">
    <property type="term" value="F:NADPH binding"/>
    <property type="evidence" value="ECO:0007669"/>
    <property type="project" value="InterPro"/>
</dbReference>
<feature type="binding site" evidence="9">
    <location>
        <position position="151"/>
    </location>
    <ligand>
        <name>1-deoxy-D-xylulose 5-phosphate</name>
        <dbReference type="ChEBI" id="CHEBI:57792"/>
    </ligand>
</feature>
<feature type="binding site" evidence="9">
    <location>
        <position position="221"/>
    </location>
    <ligand>
        <name>1-deoxy-D-xylulose 5-phosphate</name>
        <dbReference type="ChEBI" id="CHEBI:57792"/>
    </ligand>
</feature>
<protein>
    <recommendedName>
        <fullName evidence="9">1-deoxy-D-xylulose 5-phosphate reductoisomerase</fullName>
        <shortName evidence="9">DXP reductoisomerase</shortName>
        <ecNumber evidence="9">1.1.1.267</ecNumber>
    </recommendedName>
    <alternativeName>
        <fullName evidence="9">1-deoxyxylulose-5-phosphate reductoisomerase</fullName>
    </alternativeName>
    <alternativeName>
        <fullName evidence="9">2-C-methyl-D-erythritol 4-phosphate synthase</fullName>
    </alternativeName>
</protein>
<feature type="domain" description="1-deoxy-D-xylulose 5-phosphate reductoisomerase C-terminal" evidence="11">
    <location>
        <begin position="146"/>
        <end position="229"/>
    </location>
</feature>
<dbReference type="PANTHER" id="PTHR30525">
    <property type="entry name" value="1-DEOXY-D-XYLULOSE 5-PHOSPHATE REDUCTOISOMERASE"/>
    <property type="match status" value="1"/>
</dbReference>
<dbReference type="InterPro" id="IPR013644">
    <property type="entry name" value="DXP_reductoisomerase_C"/>
</dbReference>
<feature type="domain" description="1-deoxy-D-xylulose 5-phosphate reductoisomerase N-terminal" evidence="10">
    <location>
        <begin position="4"/>
        <end position="132"/>
    </location>
</feature>
<dbReference type="SUPFAM" id="SSF51735">
    <property type="entry name" value="NAD(P)-binding Rossmann-fold domains"/>
    <property type="match status" value="1"/>
</dbReference>
<dbReference type="InterPro" id="IPR036169">
    <property type="entry name" value="DXPR_C_sf"/>
</dbReference>
<feature type="domain" description="DXP reductoisomerase C-terminal" evidence="12">
    <location>
        <begin position="261"/>
        <end position="377"/>
    </location>
</feature>
<dbReference type="InterPro" id="IPR026877">
    <property type="entry name" value="DXPR_C"/>
</dbReference>
<gene>
    <name evidence="9" type="primary">dxr</name>
    <name evidence="13" type="ORF">JK634_03580</name>
</gene>
<evidence type="ECO:0000256" key="1">
    <source>
        <dbReference type="ARBA" id="ARBA00005094"/>
    </source>
</evidence>
<evidence type="ECO:0000256" key="7">
    <source>
        <dbReference type="ARBA" id="ARBA00023229"/>
    </source>
</evidence>
<reference evidence="13" key="1">
    <citation type="submission" date="2021-01" db="EMBL/GenBank/DDBJ databases">
        <title>Genome public.</title>
        <authorList>
            <person name="Liu C."/>
            <person name="Sun Q."/>
        </authorList>
    </citation>
    <scope>NUCLEOTIDE SEQUENCE</scope>
    <source>
        <strain evidence="13">YIM B02565</strain>
    </source>
</reference>
<feature type="binding site" evidence="9">
    <location>
        <position position="176"/>
    </location>
    <ligand>
        <name>1-deoxy-D-xylulose 5-phosphate</name>
        <dbReference type="ChEBI" id="CHEBI:57792"/>
    </ligand>
</feature>
<feature type="binding site" evidence="9">
    <location>
        <position position="150"/>
    </location>
    <ligand>
        <name>Mn(2+)</name>
        <dbReference type="ChEBI" id="CHEBI:29035"/>
    </ligand>
</feature>
<keyword evidence="14" id="KW-1185">Reference proteome</keyword>
<feature type="binding site" evidence="9">
    <location>
        <position position="37"/>
    </location>
    <ligand>
        <name>NADPH</name>
        <dbReference type="ChEBI" id="CHEBI:57783"/>
    </ligand>
</feature>
<dbReference type="FunFam" id="3.40.50.720:FF:000045">
    <property type="entry name" value="1-deoxy-D-xylulose 5-phosphate reductoisomerase"/>
    <property type="match status" value="1"/>
</dbReference>
<evidence type="ECO:0000313" key="13">
    <source>
        <dbReference type="EMBL" id="MBL4930873.1"/>
    </source>
</evidence>
<dbReference type="Pfam" id="PF02670">
    <property type="entry name" value="DXP_reductoisom"/>
    <property type="match status" value="1"/>
</dbReference>
<comment type="pathway">
    <text evidence="1 9">Isoprenoid biosynthesis; isopentenyl diphosphate biosynthesis via DXP pathway; isopentenyl diphosphate from 1-deoxy-D-xylulose 5-phosphate: step 1/6.</text>
</comment>
<feature type="binding site" evidence="9">
    <location>
        <position position="218"/>
    </location>
    <ligand>
        <name>1-deoxy-D-xylulose 5-phosphate</name>
        <dbReference type="ChEBI" id="CHEBI:57792"/>
    </ligand>
</feature>
<evidence type="ECO:0000259" key="12">
    <source>
        <dbReference type="Pfam" id="PF13288"/>
    </source>
</evidence>
<dbReference type="Pfam" id="PF13288">
    <property type="entry name" value="DXPR_C"/>
    <property type="match status" value="1"/>
</dbReference>
<feature type="binding site" evidence="9">
    <location>
        <position position="205"/>
    </location>
    <ligand>
        <name>NADPH</name>
        <dbReference type="ChEBI" id="CHEBI:57783"/>
    </ligand>
</feature>
<comment type="function">
    <text evidence="9">Catalyzes the NADPH-dependent rearrangement and reduction of 1-deoxy-D-xylulose-5-phosphate (DXP) to 2-C-methyl-D-erythritol 4-phosphate (MEP).</text>
</comment>
<dbReference type="AlphaFoldDB" id="A0A937FF62"/>
<feature type="binding site" evidence="9">
    <location>
        <position position="217"/>
    </location>
    <ligand>
        <name>1-deoxy-D-xylulose 5-phosphate</name>
        <dbReference type="ChEBI" id="CHEBI:57792"/>
    </ligand>
</feature>
<keyword evidence="9" id="KW-0460">Magnesium</keyword>
<sequence>MKNISILGATGSIGTQTLDVIKFHKETLKLVAASAHKNWEKTIEIIDEFKPNYIVMTDELAYEKVNEYIKNNNLCINLLFGMEGLEKIASLEEVDVVLTSIVGMIGLKPTLAAIRAGKDIALANKETLVVAGELVIAEAKKHGVKILPVDSEHGAIFQCLQGKADNKIKKILLTASGGPFRGKKIEDLENVTYRDALKHPKWNMGQKISIDSATLMNKGLEVIEAHFLFDVSYEDIQVIVHPQSIIHSMIEYTDSSVIAQLGSTDMRLPIQYALNYPERKGNISEALNFWEINKLTFEKPDFDTFKCLSLAYKAGKVGGIMPTILNGANEVLVELFLKDKIKFLEIPEIIEDCMNKFYVESPLTLELILTKDKEVRDYLYSIYS</sequence>
<comment type="similarity">
    <text evidence="2 9">Belongs to the DXR family.</text>
</comment>
<proteinExistence type="inferred from homology"/>
<comment type="caution">
    <text evidence="13">The sequence shown here is derived from an EMBL/GenBank/DDBJ whole genome shotgun (WGS) entry which is preliminary data.</text>
</comment>
<dbReference type="Pfam" id="PF08436">
    <property type="entry name" value="DXP_redisom_C"/>
    <property type="match status" value="1"/>
</dbReference>
<dbReference type="GO" id="GO:0051484">
    <property type="term" value="P:isopentenyl diphosphate biosynthetic process, methylerythritol 4-phosphate pathway involved in terpenoid biosynthetic process"/>
    <property type="evidence" value="ECO:0007669"/>
    <property type="project" value="UniProtKB-ARBA"/>
</dbReference>
<keyword evidence="4 9" id="KW-0521">NADP</keyword>
<feature type="binding site" evidence="9">
    <location>
        <position position="124"/>
    </location>
    <ligand>
        <name>NADPH</name>
        <dbReference type="ChEBI" id="CHEBI:57783"/>
    </ligand>
</feature>
<dbReference type="Gene3D" id="3.40.50.720">
    <property type="entry name" value="NAD(P)-binding Rossmann-like Domain"/>
    <property type="match status" value="1"/>
</dbReference>
<evidence type="ECO:0000256" key="8">
    <source>
        <dbReference type="ARBA" id="ARBA00048543"/>
    </source>
</evidence>
<comment type="catalytic activity">
    <reaction evidence="8">
        <text>2-C-methyl-D-erythritol 4-phosphate + NADP(+) = 1-deoxy-D-xylulose 5-phosphate + NADPH + H(+)</text>
        <dbReference type="Rhea" id="RHEA:13717"/>
        <dbReference type="ChEBI" id="CHEBI:15378"/>
        <dbReference type="ChEBI" id="CHEBI:57783"/>
        <dbReference type="ChEBI" id="CHEBI:57792"/>
        <dbReference type="ChEBI" id="CHEBI:58262"/>
        <dbReference type="ChEBI" id="CHEBI:58349"/>
        <dbReference type="EC" id="1.1.1.267"/>
    </reaction>
    <physiologicalReaction direction="right-to-left" evidence="8">
        <dbReference type="Rhea" id="RHEA:13719"/>
    </physiologicalReaction>
</comment>
<dbReference type="RefSeq" id="WP_202766255.1">
    <property type="nucleotide sequence ID" value="NZ_JAESWA010000017.1"/>
</dbReference>
<dbReference type="NCBIfam" id="NF009114">
    <property type="entry name" value="PRK12464.1"/>
    <property type="match status" value="1"/>
</dbReference>